<dbReference type="KEGG" id="tsq:D3A95_12975"/>
<organism evidence="2 3">
    <name type="scientific">Thermosynechococcus sichuanensis E542</name>
    <dbReference type="NCBI Taxonomy" id="2016101"/>
    <lineage>
        <taxon>Bacteria</taxon>
        <taxon>Bacillati</taxon>
        <taxon>Cyanobacteriota</taxon>
        <taxon>Cyanophyceae</taxon>
        <taxon>Acaryochloridales</taxon>
        <taxon>Thermosynechococcaceae</taxon>
        <taxon>Thermosynechococcus</taxon>
        <taxon>Thermosynechococcus sichuanensis</taxon>
    </lineage>
</organism>
<keyword evidence="1" id="KW-0732">Signal</keyword>
<feature type="chain" id="PRO_5028095133" evidence="1">
    <location>
        <begin position="24"/>
        <end position="112"/>
    </location>
</feature>
<dbReference type="Proteomes" id="UP000261812">
    <property type="component" value="Chromosome"/>
</dbReference>
<accession>A0A7D6IQD9</accession>
<sequence>MKLFSLILVSSGLATSLTLPARAMPQPYPQVAVNSFMDTCIERGRRSAPIVPRSVMSNICQCSINYIQQRVSYADFQTLDPNGGQPQSPRQQQAQRVLDDSVNYCVRQQFGG</sequence>
<dbReference type="AlphaFoldDB" id="A0A7D6IQD9"/>
<name>A0A7D6IQD9_9CYAN</name>
<evidence type="ECO:0000313" key="2">
    <source>
        <dbReference type="EMBL" id="QLL29590.1"/>
    </source>
</evidence>
<dbReference type="EMBL" id="CP032152">
    <property type="protein sequence ID" value="QLL29590.1"/>
    <property type="molecule type" value="Genomic_DNA"/>
</dbReference>
<evidence type="ECO:0000256" key="1">
    <source>
        <dbReference type="SAM" id="SignalP"/>
    </source>
</evidence>
<reference evidence="3" key="1">
    <citation type="submission" date="2018-09" db="EMBL/GenBank/DDBJ databases">
        <title>Complete genome sequence of thermophilic cyanobacteria strain Thermosynechococcus elongatus PKUAC-SCTE542.</title>
        <authorList>
            <person name="Liang Y."/>
            <person name="Tang J."/>
            <person name="Daroch M."/>
        </authorList>
    </citation>
    <scope>NUCLEOTIDE SEQUENCE [LARGE SCALE GENOMIC DNA]</scope>
    <source>
        <strain evidence="3">E542</strain>
    </source>
</reference>
<keyword evidence="3" id="KW-1185">Reference proteome</keyword>
<gene>
    <name evidence="2" type="ORF">D3A95_12975</name>
</gene>
<evidence type="ECO:0000313" key="3">
    <source>
        <dbReference type="Proteomes" id="UP000261812"/>
    </source>
</evidence>
<feature type="signal peptide" evidence="1">
    <location>
        <begin position="1"/>
        <end position="23"/>
    </location>
</feature>
<protein>
    <submittedName>
        <fullName evidence="2">Uncharacterized protein</fullName>
    </submittedName>
</protein>
<proteinExistence type="predicted"/>